<dbReference type="UniPathway" id="UPA00528">
    <property type="reaction ID" value="UER00586"/>
</dbReference>
<dbReference type="InterPro" id="IPR004839">
    <property type="entry name" value="Aminotransferase_I/II_large"/>
</dbReference>
<keyword evidence="4 8" id="KW-0808">Transferase</keyword>
<keyword evidence="3 8" id="KW-0032">Aminotransferase</keyword>
<dbReference type="GO" id="GO:0004021">
    <property type="term" value="F:L-alanine:2-oxoglutarate aminotransferase activity"/>
    <property type="evidence" value="ECO:0007669"/>
    <property type="project" value="TreeGrafter"/>
</dbReference>
<proteinExistence type="inferred from homology"/>
<gene>
    <name evidence="8" type="ORF">QR46_2475</name>
</gene>
<name>A0A132NU12_GIAIN</name>
<dbReference type="Pfam" id="PF00155">
    <property type="entry name" value="Aminotran_1_2"/>
    <property type="match status" value="1"/>
</dbReference>
<dbReference type="FunFam" id="3.40.640.10:FF:000104">
    <property type="entry name" value="Alanine aminotransferase, putative"/>
    <property type="match status" value="1"/>
</dbReference>
<evidence type="ECO:0000259" key="7">
    <source>
        <dbReference type="Pfam" id="PF00155"/>
    </source>
</evidence>
<organism evidence="8 9">
    <name type="scientific">Giardia duodenalis assemblage B</name>
    <dbReference type="NCBI Taxonomy" id="1394984"/>
    <lineage>
        <taxon>Eukaryota</taxon>
        <taxon>Metamonada</taxon>
        <taxon>Diplomonadida</taxon>
        <taxon>Hexamitidae</taxon>
        <taxon>Giardiinae</taxon>
        <taxon>Giardia</taxon>
    </lineage>
</organism>
<dbReference type="Proteomes" id="UP000070089">
    <property type="component" value="Unassembled WGS sequence"/>
</dbReference>
<evidence type="ECO:0000256" key="5">
    <source>
        <dbReference type="ARBA" id="ARBA00022898"/>
    </source>
</evidence>
<dbReference type="Gene3D" id="3.40.640.10">
    <property type="entry name" value="Type I PLP-dependent aspartate aminotransferase-like (Major domain)"/>
    <property type="match status" value="1"/>
</dbReference>
<dbReference type="InterPro" id="IPR045088">
    <property type="entry name" value="ALAT1/2-like"/>
</dbReference>
<evidence type="ECO:0000256" key="3">
    <source>
        <dbReference type="ARBA" id="ARBA00022576"/>
    </source>
</evidence>
<dbReference type="InterPro" id="IPR015424">
    <property type="entry name" value="PyrdxlP-dep_Trfase"/>
</dbReference>
<feature type="domain" description="Aminotransferase class I/classII large" evidence="7">
    <location>
        <begin position="112"/>
        <end position="481"/>
    </location>
</feature>
<dbReference type="InterPro" id="IPR015422">
    <property type="entry name" value="PyrdxlP-dep_Trfase_small"/>
</dbReference>
<dbReference type="InterPro" id="IPR015421">
    <property type="entry name" value="PyrdxlP-dep_Trfase_major"/>
</dbReference>
<dbReference type="PANTHER" id="PTHR11751">
    <property type="entry name" value="ALANINE AMINOTRANSFERASE"/>
    <property type="match status" value="1"/>
</dbReference>
<protein>
    <submittedName>
        <fullName evidence="8">Putative Alanine aminotransferase</fullName>
    </submittedName>
</protein>
<keyword evidence="5" id="KW-0663">Pyridoxal phosphate</keyword>
<comment type="similarity">
    <text evidence="6">Belongs to the class-I pyridoxal-phosphate-dependent aminotransferase family. Alanine aminotransferase subfamily.</text>
</comment>
<evidence type="ECO:0000256" key="1">
    <source>
        <dbReference type="ARBA" id="ARBA00001933"/>
    </source>
</evidence>
<dbReference type="GO" id="GO:0042853">
    <property type="term" value="P:L-alanine catabolic process"/>
    <property type="evidence" value="ECO:0007669"/>
    <property type="project" value="UniProtKB-UniPathway"/>
</dbReference>
<dbReference type="SUPFAM" id="SSF53383">
    <property type="entry name" value="PLP-dependent transferases"/>
    <property type="match status" value="1"/>
</dbReference>
<comment type="caution">
    <text evidence="8">The sequence shown here is derived from an EMBL/GenBank/DDBJ whole genome shotgun (WGS) entry which is preliminary data.</text>
</comment>
<evidence type="ECO:0000256" key="6">
    <source>
        <dbReference type="ARBA" id="ARBA00025785"/>
    </source>
</evidence>
<dbReference type="AlphaFoldDB" id="A0A132NU12"/>
<evidence type="ECO:0000256" key="4">
    <source>
        <dbReference type="ARBA" id="ARBA00022679"/>
    </source>
</evidence>
<dbReference type="GO" id="GO:0030170">
    <property type="term" value="F:pyridoxal phosphate binding"/>
    <property type="evidence" value="ECO:0007669"/>
    <property type="project" value="InterPro"/>
</dbReference>
<dbReference type="VEuPathDB" id="GiardiaDB:QR46_2475"/>
<dbReference type="CDD" id="cd00609">
    <property type="entry name" value="AAT_like"/>
    <property type="match status" value="1"/>
</dbReference>
<dbReference type="PANTHER" id="PTHR11751:SF29">
    <property type="entry name" value="ALANINE TRANSAMINASE"/>
    <property type="match status" value="1"/>
</dbReference>
<evidence type="ECO:0000256" key="2">
    <source>
        <dbReference type="ARBA" id="ARBA00011738"/>
    </source>
</evidence>
<comment type="subunit">
    <text evidence="2">Homodimer.</text>
</comment>
<dbReference type="EMBL" id="JXTI01000065">
    <property type="protein sequence ID" value="KWX13550.1"/>
    <property type="molecule type" value="Genomic_DNA"/>
</dbReference>
<evidence type="ECO:0000313" key="9">
    <source>
        <dbReference type="Proteomes" id="UP000070089"/>
    </source>
</evidence>
<sequence length="521" mass="58413">MTPYNALDLATISQNVLQAEYAVRGTVPLRAIEIEEELKTPDGAKKYPFNRIIYSNIGNPMVMGLKYSMFLRNLIALVTAPHILSKPDVEIRALLNCTQECVDRARTFVKENPSGVGAYTHSQGYMSVRKEVAAFIQQRDGFPSDPSNIYLSDGASVSVKTVLQLLAGPNPGDGAFLLPIPQYPLYSAAITLNNAVAVKYYLLEDDGWSIDLKSLREAIETHKKTAKSTIRALILVNPGNPSGSVFSRETLWAAIDICDEYGISIMSDEVYQLNTYAETSGKQRPVFYSMKKVLCEWEKEKGRKGPALFSFHSVSKGLLGECGLRGGYLECYNVPKEITAQIYKCFSVCLCSNTIGQVVVSYMVNPPKSDEEDKKHLKAVFESMERKAQMLTEGLNKVPYMSCEVVSGAMYAFPRIYLPKAFVKEAEKEKMAADTLYCLRLLETTGVCGVPGNGFQQRDNTFHMRITILEDEKFFREFVEKISTFHKDLWKKYGVDSDRATCRKEIEERFAAKGKPCPAEW</sequence>
<dbReference type="Gene3D" id="3.90.1150.10">
    <property type="entry name" value="Aspartate Aminotransferase, domain 1"/>
    <property type="match status" value="1"/>
</dbReference>
<accession>A0A132NU12</accession>
<evidence type="ECO:0000313" key="8">
    <source>
        <dbReference type="EMBL" id="KWX13550.1"/>
    </source>
</evidence>
<comment type="cofactor">
    <cofactor evidence="1">
        <name>pyridoxal 5'-phosphate</name>
        <dbReference type="ChEBI" id="CHEBI:597326"/>
    </cofactor>
</comment>
<reference evidence="8 9" key="1">
    <citation type="journal article" date="2015" name="Mol. Biochem. Parasitol.">
        <title>Identification of polymorphic genes for use in assemblage B genotyping assays through comparative genomics of multiple assemblage B Giardia duodenalis isolates.</title>
        <authorList>
            <person name="Wielinga C."/>
            <person name="Thompson R.C."/>
            <person name="Monis P."/>
            <person name="Ryan U."/>
        </authorList>
    </citation>
    <scope>NUCLEOTIDE SEQUENCE [LARGE SCALE GENOMIC DNA]</scope>
    <source>
        <strain evidence="8 9">BAH15c1</strain>
    </source>
</reference>
<dbReference type="Gene3D" id="1.10.287.1970">
    <property type="match status" value="1"/>
</dbReference>
<dbReference type="OrthoDB" id="1732682at2759"/>